<dbReference type="EMBL" id="JAFICZ010000001">
    <property type="protein sequence ID" value="MBP1299843.1"/>
    <property type="molecule type" value="Genomic_DNA"/>
</dbReference>
<dbReference type="Proteomes" id="UP000673383">
    <property type="component" value="Unassembled WGS sequence"/>
</dbReference>
<reference evidence="1" key="1">
    <citation type="submission" date="2021-02" db="EMBL/GenBank/DDBJ databases">
        <title>Genomic Encyclopedia of Type Strains, Phase IV (KMG-V): Genome sequencing to study the core and pangenomes of soil and plant-associated prokaryotes.</title>
        <authorList>
            <person name="Whitman W."/>
        </authorList>
    </citation>
    <scope>NUCLEOTIDE SEQUENCE</scope>
    <source>
        <strain evidence="1">USDA 406</strain>
    </source>
</reference>
<sequence length="66" mass="7498">MLAAYRLHLHAHLPSRAFKFTNVEDWPIRSTMSGCCHKHVFSAVRVERLYLAASRSDQRAAGTSLQ</sequence>
<evidence type="ECO:0000313" key="2">
    <source>
        <dbReference type="Proteomes" id="UP000673383"/>
    </source>
</evidence>
<proteinExistence type="predicted"/>
<dbReference type="AlphaFoldDB" id="A0A8I2C9R7"/>
<gene>
    <name evidence="1" type="ORF">JOH49_009596</name>
</gene>
<protein>
    <submittedName>
        <fullName evidence="1">Uncharacterized protein</fullName>
    </submittedName>
</protein>
<comment type="caution">
    <text evidence="1">The sequence shown here is derived from an EMBL/GenBank/DDBJ whole genome shotgun (WGS) entry which is preliminary data.</text>
</comment>
<name>A0A8I2C9R7_BRAEL</name>
<evidence type="ECO:0000313" key="1">
    <source>
        <dbReference type="EMBL" id="MBP1299843.1"/>
    </source>
</evidence>
<organism evidence="1 2">
    <name type="scientific">Bradyrhizobium elkanii</name>
    <dbReference type="NCBI Taxonomy" id="29448"/>
    <lineage>
        <taxon>Bacteria</taxon>
        <taxon>Pseudomonadati</taxon>
        <taxon>Pseudomonadota</taxon>
        <taxon>Alphaproteobacteria</taxon>
        <taxon>Hyphomicrobiales</taxon>
        <taxon>Nitrobacteraceae</taxon>
        <taxon>Bradyrhizobium</taxon>
    </lineage>
</organism>
<accession>A0A8I2C9R7</accession>